<dbReference type="EMBL" id="CP029822">
    <property type="protein sequence ID" value="AZS49824.1"/>
    <property type="molecule type" value="Genomic_DNA"/>
</dbReference>
<organism evidence="2 3">
    <name type="scientific">Entomomonas moraniae</name>
    <dbReference type="NCBI Taxonomy" id="2213226"/>
    <lineage>
        <taxon>Bacteria</taxon>
        <taxon>Pseudomonadati</taxon>
        <taxon>Pseudomonadota</taxon>
        <taxon>Gammaproteobacteria</taxon>
        <taxon>Pseudomonadales</taxon>
        <taxon>Pseudomonadaceae</taxon>
        <taxon>Entomomonas</taxon>
    </lineage>
</organism>
<name>A0A3S9XBK8_9GAMM</name>
<dbReference type="InterPro" id="IPR027417">
    <property type="entry name" value="P-loop_NTPase"/>
</dbReference>
<dbReference type="AlphaFoldDB" id="A0A3S9XBK8"/>
<feature type="domain" description="NadR/Ttd14 AAA" evidence="1">
    <location>
        <begin position="2"/>
        <end position="125"/>
    </location>
</feature>
<evidence type="ECO:0000259" key="1">
    <source>
        <dbReference type="Pfam" id="PF13521"/>
    </source>
</evidence>
<sequence length="126" mass="14532">MLVNNLHALGYKVSSKSGRAIIRAQLRANTKLAPMAFAKQMLEKDLHNYKTSPQNTVVVFDRGISDTLGYLISVGAQIPKYIKQVVREHLYNQTVYVAPFWPEIYELDAERKQTLEEARETYEIMR</sequence>
<gene>
    <name evidence="2" type="ORF">DM558_03080</name>
</gene>
<accession>A0A3S9XBK8</accession>
<evidence type="ECO:0000313" key="2">
    <source>
        <dbReference type="EMBL" id="AZS49824.1"/>
    </source>
</evidence>
<dbReference type="Proteomes" id="UP000273143">
    <property type="component" value="Chromosome"/>
</dbReference>
<dbReference type="KEGG" id="emo:DM558_03080"/>
<proteinExistence type="predicted"/>
<protein>
    <recommendedName>
        <fullName evidence="1">NadR/Ttd14 AAA domain-containing protein</fullName>
    </recommendedName>
</protein>
<dbReference type="Pfam" id="PF13521">
    <property type="entry name" value="AAA_28"/>
    <property type="match status" value="1"/>
</dbReference>
<dbReference type="InterPro" id="IPR038727">
    <property type="entry name" value="NadR/Ttd14_AAA_dom"/>
</dbReference>
<evidence type="ECO:0000313" key="3">
    <source>
        <dbReference type="Proteomes" id="UP000273143"/>
    </source>
</evidence>
<keyword evidence="3" id="KW-1185">Reference proteome</keyword>
<dbReference type="Gene3D" id="3.40.50.300">
    <property type="entry name" value="P-loop containing nucleotide triphosphate hydrolases"/>
    <property type="match status" value="1"/>
</dbReference>
<reference evidence="3" key="1">
    <citation type="submission" date="2018-06" db="EMBL/GenBank/DDBJ databases">
        <title>Complete genome of Pseudomonas insecticola strain QZS01.</title>
        <authorList>
            <person name="Wang J."/>
            <person name="Su Q."/>
        </authorList>
    </citation>
    <scope>NUCLEOTIDE SEQUENCE [LARGE SCALE GENOMIC DNA]</scope>
    <source>
        <strain evidence="3">QZS01</strain>
    </source>
</reference>